<feature type="signal peptide" evidence="1">
    <location>
        <begin position="1"/>
        <end position="27"/>
    </location>
</feature>
<reference evidence="3 4" key="1">
    <citation type="submission" date="2015-09" db="EMBL/GenBank/DDBJ databases">
        <title>Trachymyrmex cornetzi WGS genome.</title>
        <authorList>
            <person name="Nygaard S."/>
            <person name="Hu H."/>
            <person name="Boomsma J."/>
            <person name="Zhang G."/>
        </authorList>
    </citation>
    <scope>NUCLEOTIDE SEQUENCE [LARGE SCALE GENOMIC DNA]</scope>
    <source>
        <strain evidence="3">Tcor2-1</strain>
        <tissue evidence="3">Whole body</tissue>
    </source>
</reference>
<evidence type="ECO:0000256" key="1">
    <source>
        <dbReference type="SAM" id="SignalP"/>
    </source>
</evidence>
<sequence length="529" mass="61994">MSLTFTLTGKSCILATCYFLAIDLSDGDYEVGLTDFETYHTISNVNSSNNNEKALRNEDEQCPLTIRANNNTMKKGSLMCQTLNFYTHWPLLYEISEMVDILNIGGKPIFDDCIVKFEFDTYNPYVNTTFGHSEEISIPIQQQDLYTLPCESILYVESRLTLKEKDQQKRPTIRSKCVAFMFYETRYELSGAEIDRNRNDRITSTLKSYASFSSDNTMIMQNAGLIPFEYNAKSLMTPEGYFIFGVSLSMLFDFCDYKRVIIKARHELILIRARYDNNCIVGDPVTEPTIELFKIQWRIPHVMLNDVSKLSMLRTLESGRYLCMTIYMWIPFSFYYPLLQNTTKHSWAIKTATQLKKNIMKATKTYFDHRKLTNVKIYLNSEFYPYNDLNLNFDEYKTAVSYDMYVRFRTSYYQISWENRKTLLNMKNFLRGYTHVIIDCSRQNKSIKSGTVDVRLEFEFKENVPANNTAYCLIIHDCVIEYSPMSNVIYARLRKLSFLKEKNSPPLFNTRDKNQDFLRSRTVSKSRSP</sequence>
<dbReference type="EMBL" id="KQ979897">
    <property type="protein sequence ID" value="KYN18664.1"/>
    <property type="molecule type" value="Genomic_DNA"/>
</dbReference>
<dbReference type="Proteomes" id="UP000078492">
    <property type="component" value="Unassembled WGS sequence"/>
</dbReference>
<evidence type="ECO:0000313" key="4">
    <source>
        <dbReference type="Proteomes" id="UP000078492"/>
    </source>
</evidence>
<keyword evidence="1" id="KW-0732">Signal</keyword>
<feature type="domain" description="Double jelly roll-like" evidence="2">
    <location>
        <begin position="173"/>
        <end position="480"/>
    </location>
</feature>
<proteinExistence type="predicted"/>
<name>A0A151J612_9HYME</name>
<dbReference type="AlphaFoldDB" id="A0A151J612"/>
<dbReference type="Pfam" id="PF21738">
    <property type="entry name" value="DJR-like_dom"/>
    <property type="match status" value="1"/>
</dbReference>
<keyword evidence="4" id="KW-1185">Reference proteome</keyword>
<protein>
    <recommendedName>
        <fullName evidence="2">Double jelly roll-like domain-containing protein</fullName>
    </recommendedName>
</protein>
<dbReference type="PANTHER" id="PTHR36159">
    <property type="entry name" value="PROTEIN CBG23766"/>
    <property type="match status" value="1"/>
</dbReference>
<dbReference type="InterPro" id="IPR049512">
    <property type="entry name" value="DJR-like_dom"/>
</dbReference>
<gene>
    <name evidence="3" type="ORF">ALC57_09023</name>
</gene>
<dbReference type="PANTHER" id="PTHR36159:SF1">
    <property type="entry name" value="RETROVIRUS-RELATED POL POLYPROTEIN FROM TRANSPOSON 412-LIKE PROTEIN"/>
    <property type="match status" value="1"/>
</dbReference>
<evidence type="ECO:0000313" key="3">
    <source>
        <dbReference type="EMBL" id="KYN18664.1"/>
    </source>
</evidence>
<feature type="chain" id="PRO_5007582490" description="Double jelly roll-like domain-containing protein" evidence="1">
    <location>
        <begin position="28"/>
        <end position="529"/>
    </location>
</feature>
<accession>A0A151J612</accession>
<evidence type="ECO:0000259" key="2">
    <source>
        <dbReference type="Pfam" id="PF21738"/>
    </source>
</evidence>
<organism evidence="3 4">
    <name type="scientific">Trachymyrmex cornetzi</name>
    <dbReference type="NCBI Taxonomy" id="471704"/>
    <lineage>
        <taxon>Eukaryota</taxon>
        <taxon>Metazoa</taxon>
        <taxon>Ecdysozoa</taxon>
        <taxon>Arthropoda</taxon>
        <taxon>Hexapoda</taxon>
        <taxon>Insecta</taxon>
        <taxon>Pterygota</taxon>
        <taxon>Neoptera</taxon>
        <taxon>Endopterygota</taxon>
        <taxon>Hymenoptera</taxon>
        <taxon>Apocrita</taxon>
        <taxon>Aculeata</taxon>
        <taxon>Formicoidea</taxon>
        <taxon>Formicidae</taxon>
        <taxon>Myrmicinae</taxon>
        <taxon>Trachymyrmex</taxon>
    </lineage>
</organism>
<dbReference type="STRING" id="471704.A0A151J612"/>